<keyword evidence="4" id="KW-1185">Reference proteome</keyword>
<feature type="region of interest" description="Disordered" evidence="1">
    <location>
        <begin position="231"/>
        <end position="258"/>
    </location>
</feature>
<feature type="compositionally biased region" description="Basic and acidic residues" evidence="1">
    <location>
        <begin position="759"/>
        <end position="768"/>
    </location>
</feature>
<feature type="compositionally biased region" description="Basic and acidic residues" evidence="1">
    <location>
        <begin position="444"/>
        <end position="453"/>
    </location>
</feature>
<dbReference type="Gene3D" id="1.20.58.2130">
    <property type="match status" value="1"/>
</dbReference>
<dbReference type="GO" id="GO:0006270">
    <property type="term" value="P:DNA replication initiation"/>
    <property type="evidence" value="ECO:0007669"/>
    <property type="project" value="InterPro"/>
</dbReference>
<evidence type="ECO:0000259" key="2">
    <source>
        <dbReference type="Pfam" id="PF08639"/>
    </source>
</evidence>
<evidence type="ECO:0000313" key="3">
    <source>
        <dbReference type="EMBL" id="KAK6363625.1"/>
    </source>
</evidence>
<evidence type="ECO:0000256" key="1">
    <source>
        <dbReference type="SAM" id="MobiDB-lite"/>
    </source>
</evidence>
<dbReference type="GO" id="GO:0031261">
    <property type="term" value="C:DNA replication preinitiation complex"/>
    <property type="evidence" value="ECO:0007669"/>
    <property type="project" value="TreeGrafter"/>
</dbReference>
<feature type="region of interest" description="Disordered" evidence="1">
    <location>
        <begin position="731"/>
        <end position="782"/>
    </location>
</feature>
<dbReference type="AlphaFoldDB" id="A0AAV9VR36"/>
<dbReference type="Proteomes" id="UP001373714">
    <property type="component" value="Unassembled WGS sequence"/>
</dbReference>
<sequence length="930" mass="104131">MAPAMEESMDDPPSSGVPLIETLTDSTPRLLNKGPGVPASSLRKRRKADDTLAIPLPAPFLIESESEFGEKVHIRPIDILPRDSLSVDWASAKNNTQLFNADIPALDANDVVLIAKYDNARQLAAISRIGRPRSGVYTLFRLSNHVNGGSVKTLGTRLKKEVGKWWKPAELDDDDDETELQSEAEEWWDGCSMDQTMLASALQGVHVTPGPKQANLDKLMMATKLLTLDKTKSASKPKSSLPPPDTAPPADTDSTPESRLARLRQQYYSLLYTSKSSLQYFPKTSLSRARVLFPTNGESPASRLDLLLCLENMVVPVEECDEKYRAGIREVSDARRAQGRAPDQMINDQLESTIVPPQCLRDNEIKYVLKWLRSLSDDDGPVRSLEQEDIHLQKCITELRSRETELQTIVILEILAIKASLSEEKMKEYEKLKKAADRRRKRREKAERGEDKDKKKRRKKRDLLDLLDVHVDRLCIWNTIGTGEEPKGSQPKPKDAKDRLRHFCIEIVVAYYSARLPSLSEDIRRKCTGKAQQSKNELDAGMENDETLVDTSQVESQDAMIDATEDSSLFSKSVYGQRPVFSRSLTVPTLRPNLERADSSFSLSLHGDSQDNSFDFAAQVSQDKEIMKTSFRGGITNTKKTAERRVVEMAPRTKRRKIDGDDESQLKDAIKNIAKPNRLAVAEEMVSASAQRMKITGRKPKKTIRIPVATNTVQVAATPRKNTRTHKLLERKPDVPKAITEEEDPILPSSQFVPQSTIKRKDQERDDVQATPSKAPRPGSSFRTALHQQDSQRLNLLQSSPLYVSATPVRPKRSFMESLNPGINSTPNLFISNTPSNPFRTSTDTSLAKGFMNSLTTPSSIAETPKKPSISNKLRSTLRQIDEGDIITPPPLQKPKPGTPANRRLVARNIAEELGTDDEDIYKTLGWNDY</sequence>
<feature type="compositionally biased region" description="Polar residues" evidence="1">
    <location>
        <begin position="748"/>
        <end position="757"/>
    </location>
</feature>
<protein>
    <recommendedName>
        <fullName evidence="2">DNA replication regulator Sld3 C-terminal domain-containing protein</fullName>
    </recommendedName>
</protein>
<gene>
    <name evidence="3" type="ORF">TWF730_001049</name>
</gene>
<evidence type="ECO:0000313" key="4">
    <source>
        <dbReference type="Proteomes" id="UP001373714"/>
    </source>
</evidence>
<dbReference type="PANTHER" id="PTHR28067">
    <property type="entry name" value="DNA REPLICATION REGULATOR SLD3"/>
    <property type="match status" value="1"/>
</dbReference>
<feature type="region of interest" description="Disordered" evidence="1">
    <location>
        <begin position="430"/>
        <end position="455"/>
    </location>
</feature>
<feature type="domain" description="DNA replication regulator Sld3 C-terminal" evidence="2">
    <location>
        <begin position="260"/>
        <end position="774"/>
    </location>
</feature>
<dbReference type="EMBL" id="JAVHNS010000001">
    <property type="protein sequence ID" value="KAK6363625.1"/>
    <property type="molecule type" value="Genomic_DNA"/>
</dbReference>
<accession>A0AAV9VR36</accession>
<dbReference type="InterPro" id="IPR042511">
    <property type="entry name" value="Sld3"/>
</dbReference>
<dbReference type="Pfam" id="PF08639">
    <property type="entry name" value="Sld3_STD"/>
    <property type="match status" value="1"/>
</dbReference>
<proteinExistence type="predicted"/>
<dbReference type="InterPro" id="IPR013948">
    <property type="entry name" value="DNA_replication_reg_Sld3_C"/>
</dbReference>
<reference evidence="3 4" key="1">
    <citation type="submission" date="2019-10" db="EMBL/GenBank/DDBJ databases">
        <authorList>
            <person name="Palmer J.M."/>
        </authorList>
    </citation>
    <scope>NUCLEOTIDE SEQUENCE [LARGE SCALE GENOMIC DNA]</scope>
    <source>
        <strain evidence="3 4">TWF730</strain>
    </source>
</reference>
<organism evidence="3 4">
    <name type="scientific">Orbilia blumenaviensis</name>
    <dbReference type="NCBI Taxonomy" id="1796055"/>
    <lineage>
        <taxon>Eukaryota</taxon>
        <taxon>Fungi</taxon>
        <taxon>Dikarya</taxon>
        <taxon>Ascomycota</taxon>
        <taxon>Pezizomycotina</taxon>
        <taxon>Orbiliomycetes</taxon>
        <taxon>Orbiliales</taxon>
        <taxon>Orbiliaceae</taxon>
        <taxon>Orbilia</taxon>
    </lineage>
</organism>
<name>A0AAV9VR36_9PEZI</name>
<feature type="region of interest" description="Disordered" evidence="1">
    <location>
        <begin position="1"/>
        <end position="21"/>
    </location>
</feature>
<dbReference type="PANTHER" id="PTHR28067:SF1">
    <property type="entry name" value="DNA REPLICATION REGULATOR SLD3"/>
    <property type="match status" value="1"/>
</dbReference>
<comment type="caution">
    <text evidence="3">The sequence shown here is derived from an EMBL/GenBank/DDBJ whole genome shotgun (WGS) entry which is preliminary data.</text>
</comment>